<evidence type="ECO:0000313" key="2">
    <source>
        <dbReference type="EMBL" id="TYI25531.1"/>
    </source>
</evidence>
<proteinExistence type="predicted"/>
<name>A0A5D2QAK4_GOSTO</name>
<reference evidence="2 3" key="1">
    <citation type="submission" date="2019-07" db="EMBL/GenBank/DDBJ databases">
        <title>WGS assembly of Gossypium tomentosum.</title>
        <authorList>
            <person name="Chen Z.J."/>
            <person name="Sreedasyam A."/>
            <person name="Ando A."/>
            <person name="Song Q."/>
            <person name="De L."/>
            <person name="Hulse-Kemp A."/>
            <person name="Ding M."/>
            <person name="Ye W."/>
            <person name="Kirkbride R."/>
            <person name="Jenkins J."/>
            <person name="Plott C."/>
            <person name="Lovell J."/>
            <person name="Lin Y.-M."/>
            <person name="Vaughn R."/>
            <person name="Liu B."/>
            <person name="Li W."/>
            <person name="Simpson S."/>
            <person name="Scheffler B."/>
            <person name="Saski C."/>
            <person name="Grover C."/>
            <person name="Hu G."/>
            <person name="Conover J."/>
            <person name="Carlson J."/>
            <person name="Shu S."/>
            <person name="Boston L."/>
            <person name="Williams M."/>
            <person name="Peterson D."/>
            <person name="Mcgee K."/>
            <person name="Jones D."/>
            <person name="Wendel J."/>
            <person name="Stelly D."/>
            <person name="Grimwood J."/>
            <person name="Schmutz J."/>
        </authorList>
    </citation>
    <scope>NUCLEOTIDE SEQUENCE [LARGE SCALE GENOMIC DNA]</scope>
    <source>
        <strain evidence="2">7179.01</strain>
    </source>
</reference>
<dbReference type="Pfam" id="PF03478">
    <property type="entry name" value="Beta-prop_KIB1-4"/>
    <property type="match status" value="1"/>
</dbReference>
<accession>A0A5D2QAK4</accession>
<evidence type="ECO:0000313" key="3">
    <source>
        <dbReference type="Proteomes" id="UP000322667"/>
    </source>
</evidence>
<feature type="domain" description="KIB1-4 beta-propeller" evidence="1">
    <location>
        <begin position="45"/>
        <end position="102"/>
    </location>
</feature>
<organism evidence="2 3">
    <name type="scientific">Gossypium tomentosum</name>
    <name type="common">Hawaiian cotton</name>
    <name type="synonym">Gossypium sandvicense</name>
    <dbReference type="NCBI Taxonomy" id="34277"/>
    <lineage>
        <taxon>Eukaryota</taxon>
        <taxon>Viridiplantae</taxon>
        <taxon>Streptophyta</taxon>
        <taxon>Embryophyta</taxon>
        <taxon>Tracheophyta</taxon>
        <taxon>Spermatophyta</taxon>
        <taxon>Magnoliopsida</taxon>
        <taxon>eudicotyledons</taxon>
        <taxon>Gunneridae</taxon>
        <taxon>Pentapetalae</taxon>
        <taxon>rosids</taxon>
        <taxon>malvids</taxon>
        <taxon>Malvales</taxon>
        <taxon>Malvaceae</taxon>
        <taxon>Malvoideae</taxon>
        <taxon>Gossypium</taxon>
    </lineage>
</organism>
<dbReference type="EMBL" id="CM017614">
    <property type="protein sequence ID" value="TYI25531.1"/>
    <property type="molecule type" value="Genomic_DNA"/>
</dbReference>
<dbReference type="InterPro" id="IPR005174">
    <property type="entry name" value="KIB1-4_b-propeller"/>
</dbReference>
<dbReference type="PANTHER" id="PTHR33127">
    <property type="entry name" value="TRANSMEMBRANE PROTEIN"/>
    <property type="match status" value="1"/>
</dbReference>
<sequence length="143" mass="16906">MHLIWRYLKILVETMWRVNKEGVPYKYPWLLFRQGGEKGARYNLYDPVTNLTYSINIPEFEGCEIRFSNKGWLLVTKSPTSVVFFQPFTRTRIQVPDLRQIEAFAFRVQCTPTSPNRKIFGIRHLQLRVINVGIWVKVTRTGL</sequence>
<dbReference type="AlphaFoldDB" id="A0A5D2QAK4"/>
<protein>
    <recommendedName>
        <fullName evidence="1">KIB1-4 beta-propeller domain-containing protein</fullName>
    </recommendedName>
</protein>
<gene>
    <name evidence="2" type="ORF">ES332_A05G056200v1</name>
</gene>
<keyword evidence="3" id="KW-1185">Reference proteome</keyword>
<dbReference type="Proteomes" id="UP000322667">
    <property type="component" value="Chromosome A05"/>
</dbReference>
<evidence type="ECO:0000259" key="1">
    <source>
        <dbReference type="Pfam" id="PF03478"/>
    </source>
</evidence>
<dbReference type="PANTHER" id="PTHR33127:SF87">
    <property type="entry name" value="DUF295 DOMAIN-CONTAINING PROTEIN"/>
    <property type="match status" value="1"/>
</dbReference>